<evidence type="ECO:0000313" key="2">
    <source>
        <dbReference type="EMBL" id="POM62587.1"/>
    </source>
</evidence>
<feature type="region of interest" description="Disordered" evidence="1">
    <location>
        <begin position="42"/>
        <end position="69"/>
    </location>
</feature>
<protein>
    <recommendedName>
        <fullName evidence="4">FLYWCH-type domain-containing protein</fullName>
    </recommendedName>
</protein>
<evidence type="ECO:0000313" key="3">
    <source>
        <dbReference type="Proteomes" id="UP000237271"/>
    </source>
</evidence>
<dbReference type="Proteomes" id="UP000237271">
    <property type="component" value="Unassembled WGS sequence"/>
</dbReference>
<feature type="compositionally biased region" description="Low complexity" evidence="1">
    <location>
        <begin position="1"/>
        <end position="12"/>
    </location>
</feature>
<proteinExistence type="predicted"/>
<feature type="compositionally biased region" description="Polar residues" evidence="1">
    <location>
        <begin position="55"/>
        <end position="67"/>
    </location>
</feature>
<feature type="region of interest" description="Disordered" evidence="1">
    <location>
        <begin position="1"/>
        <end position="27"/>
    </location>
</feature>
<dbReference type="EMBL" id="NCKW01015535">
    <property type="protein sequence ID" value="POM62587.1"/>
    <property type="molecule type" value="Genomic_DNA"/>
</dbReference>
<reference evidence="2 3" key="1">
    <citation type="journal article" date="2017" name="Genome Biol. Evol.">
        <title>Phytophthora megakarya and P. palmivora, closely related causal agents of cacao black pod rot, underwent increases in genome sizes and gene numbers by different mechanisms.</title>
        <authorList>
            <person name="Ali S.S."/>
            <person name="Shao J."/>
            <person name="Lary D.J."/>
            <person name="Kronmiller B."/>
            <person name="Shen D."/>
            <person name="Strem M.D."/>
            <person name="Amoako-Attah I."/>
            <person name="Akrofi A.Y."/>
            <person name="Begoude B.A."/>
            <person name="Ten Hoopen G.M."/>
            <person name="Coulibaly K."/>
            <person name="Kebe B.I."/>
            <person name="Melnick R.L."/>
            <person name="Guiltinan M.J."/>
            <person name="Tyler B.M."/>
            <person name="Meinhardt L.W."/>
            <person name="Bailey B.A."/>
        </authorList>
    </citation>
    <scope>NUCLEOTIDE SEQUENCE [LARGE SCALE GENOMIC DNA]</scope>
    <source>
        <strain evidence="3">sbr112.9</strain>
    </source>
</reference>
<comment type="caution">
    <text evidence="2">The sequence shown here is derived from an EMBL/GenBank/DDBJ whole genome shotgun (WGS) entry which is preliminary data.</text>
</comment>
<gene>
    <name evidence="2" type="ORF">PHPALM_28243</name>
</gene>
<evidence type="ECO:0000256" key="1">
    <source>
        <dbReference type="SAM" id="MobiDB-lite"/>
    </source>
</evidence>
<dbReference type="AlphaFoldDB" id="A0A2P4XAK1"/>
<sequence>MSDGTSSEASYEYEYESQHWDFGDDDYYEDVNRDEDVRTQFETRSSFHVSEAREISTSSPQLPNRSPQDAEVIPHTEGLQLRNITGNDGVARIEDDEPHVHDNHNGDNGERIQSDRVEQVITNQVELNVNSETQEVDADQDELDDVHDHNHSTVIHLNGFRYTRSHQSQWNISYRCSFYRRTLCRGKVQHDIRTATYTNWVVHSSQSSVVAPATYVDVLRQMESETDHLATTQQSLTAQQIWDLCGDDDPGCYKPSFCSCGLHAND</sequence>
<organism evidence="2 3">
    <name type="scientific">Phytophthora palmivora</name>
    <dbReference type="NCBI Taxonomy" id="4796"/>
    <lineage>
        <taxon>Eukaryota</taxon>
        <taxon>Sar</taxon>
        <taxon>Stramenopiles</taxon>
        <taxon>Oomycota</taxon>
        <taxon>Peronosporomycetes</taxon>
        <taxon>Peronosporales</taxon>
        <taxon>Peronosporaceae</taxon>
        <taxon>Phytophthora</taxon>
    </lineage>
</organism>
<evidence type="ECO:0008006" key="4">
    <source>
        <dbReference type="Google" id="ProtNLM"/>
    </source>
</evidence>
<accession>A0A2P4XAK1</accession>
<keyword evidence="3" id="KW-1185">Reference proteome</keyword>
<name>A0A2P4XAK1_9STRA</name>